<comment type="similarity">
    <text evidence="1">Belongs to the mab-21 family.</text>
</comment>
<feature type="domain" description="Mab-21-like nucleotidyltransferase" evidence="2">
    <location>
        <begin position="168"/>
        <end position="237"/>
    </location>
</feature>
<dbReference type="InterPro" id="IPR046906">
    <property type="entry name" value="Mab-21_HhH/H2TH-like"/>
</dbReference>
<keyword evidence="5" id="KW-1185">Reference proteome</keyword>
<sequence length="818" mass="96240">MKETKRRALSRGLWRLLDDKIGSERIIKMRREVVNLSNMVNEYVDKRRTQSRITVGSQAEGLMMKGTDNDAMYVDFSVRVLQVEQHQNSDHFHNNDLYQITVNMEQNNCKPGFTLLKILDGQSANETETSNGIYLSSKKWKESSHFKHPKSTMNGPSTSGILGIFKHDMTEAIKLPIWPKIARGCIQRLLRRGWPDQETVLEMVKQGCHLVPKASRTSKYPDDEWTISFVIAEQILVAKLTHSQFLCYCLLKIFFREAVNDALTTKDRHEDNDTDFLSSYFAKTVVLWEVSAGRFQCNQENLLRNFRRCFRLILNWLSKDYVPNFFIPTNNMLEGKFTEQDKQTLMKHLTSLHKEGYRSFYRCSTLTNKEIGSLQHFGRFFEDMLEGTFKEQDKQTAKHLTSLHEEGYRFFYRYSTLTNKEIGSLQHLERFFEDMLEGTFKEQDKQTVIKHKERHRSFVKCSTLTNKEISLLKHFERFSEDRTGLIWTKYPKASEGIQSQFYASLVLAIENHDPCGASHYSEVDKQADLVKRIEFVQKKITNKTYVQEHTLETWFHMFSIELVFTFFMKMISKSEIANRNMYHTFRKVKQYILNERDDLVTEKLYYAIILHEMGKDDGMLEKLSNLEKMLEEGPVVFQFLMKTSGVMMTGGEKYDFRTWRTKGLAKQIELKTDISINELREKHLAAERLNASFDSIIYPPLFLCYILRFLNLYRKGNHRECTEILDQYHRHLPFPFPDGNKFSIVRDCLIIFGAYGVLVNKMRTYDKSYNKHIKLWERIQGMFKQIRVVSGSSKSYLETMLNLQEGGDMKEKRGEMDK</sequence>
<dbReference type="InterPro" id="IPR046903">
    <property type="entry name" value="Mab-21-like_nuc_Trfase"/>
</dbReference>
<dbReference type="EMBL" id="VSWD01000010">
    <property type="protein sequence ID" value="KAK3090439.1"/>
    <property type="molecule type" value="Genomic_DNA"/>
</dbReference>
<evidence type="ECO:0008006" key="6">
    <source>
        <dbReference type="Google" id="ProtNLM"/>
    </source>
</evidence>
<evidence type="ECO:0000256" key="1">
    <source>
        <dbReference type="ARBA" id="ARBA00008307"/>
    </source>
</evidence>
<comment type="caution">
    <text evidence="4">The sequence shown here is derived from an EMBL/GenBank/DDBJ whole genome shotgun (WGS) entry which is preliminary data.</text>
</comment>
<evidence type="ECO:0000313" key="5">
    <source>
        <dbReference type="Proteomes" id="UP001186944"/>
    </source>
</evidence>
<gene>
    <name evidence="4" type="ORF">FSP39_011868</name>
</gene>
<dbReference type="PANTHER" id="PTHR10656:SF69">
    <property type="entry name" value="MAB-21-LIKE HHH_H2TH-LIKE DOMAIN-CONTAINING PROTEIN"/>
    <property type="match status" value="1"/>
</dbReference>
<evidence type="ECO:0000259" key="2">
    <source>
        <dbReference type="Pfam" id="PF03281"/>
    </source>
</evidence>
<name>A0AA88Y0J4_PINIB</name>
<feature type="domain" description="Mab-21-like HhH/H2TH-like" evidence="3">
    <location>
        <begin position="256"/>
        <end position="349"/>
    </location>
</feature>
<dbReference type="Proteomes" id="UP001186944">
    <property type="component" value="Unassembled WGS sequence"/>
</dbReference>
<dbReference type="Pfam" id="PF20266">
    <property type="entry name" value="Mab-21_C"/>
    <property type="match status" value="1"/>
</dbReference>
<protein>
    <recommendedName>
        <fullName evidence="6">Mab-21-like HhH/H2TH-like domain-containing protein</fullName>
    </recommendedName>
</protein>
<dbReference type="PANTHER" id="PTHR10656">
    <property type="entry name" value="CELL FATE DETERMINING PROTEIN MAB21-RELATED"/>
    <property type="match status" value="1"/>
</dbReference>
<dbReference type="Gene3D" id="1.10.1410.40">
    <property type="match status" value="1"/>
</dbReference>
<dbReference type="AlphaFoldDB" id="A0AA88Y0J4"/>
<dbReference type="SMART" id="SM01265">
    <property type="entry name" value="Mab-21"/>
    <property type="match status" value="1"/>
</dbReference>
<accession>A0AA88Y0J4</accession>
<organism evidence="4 5">
    <name type="scientific">Pinctada imbricata</name>
    <name type="common">Atlantic pearl-oyster</name>
    <name type="synonym">Pinctada martensii</name>
    <dbReference type="NCBI Taxonomy" id="66713"/>
    <lineage>
        <taxon>Eukaryota</taxon>
        <taxon>Metazoa</taxon>
        <taxon>Spiralia</taxon>
        <taxon>Lophotrochozoa</taxon>
        <taxon>Mollusca</taxon>
        <taxon>Bivalvia</taxon>
        <taxon>Autobranchia</taxon>
        <taxon>Pteriomorphia</taxon>
        <taxon>Pterioida</taxon>
        <taxon>Pterioidea</taxon>
        <taxon>Pteriidae</taxon>
        <taxon>Pinctada</taxon>
    </lineage>
</organism>
<evidence type="ECO:0000259" key="3">
    <source>
        <dbReference type="Pfam" id="PF20266"/>
    </source>
</evidence>
<dbReference type="InterPro" id="IPR024810">
    <property type="entry name" value="MAB21L/cGLR"/>
</dbReference>
<proteinExistence type="inferred from homology"/>
<evidence type="ECO:0000313" key="4">
    <source>
        <dbReference type="EMBL" id="KAK3090439.1"/>
    </source>
</evidence>
<reference evidence="4" key="1">
    <citation type="submission" date="2019-08" db="EMBL/GenBank/DDBJ databases">
        <title>The improved chromosome-level genome for the pearl oyster Pinctada fucata martensii using PacBio sequencing and Hi-C.</title>
        <authorList>
            <person name="Zheng Z."/>
        </authorList>
    </citation>
    <scope>NUCLEOTIDE SEQUENCE</scope>
    <source>
        <strain evidence="4">ZZ-2019</strain>
        <tissue evidence="4">Adductor muscle</tissue>
    </source>
</reference>
<dbReference type="Pfam" id="PF03281">
    <property type="entry name" value="Mab-21"/>
    <property type="match status" value="1"/>
</dbReference>